<evidence type="ECO:0000313" key="9">
    <source>
        <dbReference type="EMBL" id="MBA0574067.1"/>
    </source>
</evidence>
<dbReference type="SUPFAM" id="SSF56112">
    <property type="entry name" value="Protein kinase-like (PK-like)"/>
    <property type="match status" value="1"/>
</dbReference>
<dbReference type="GO" id="GO:0004674">
    <property type="term" value="F:protein serine/threonine kinase activity"/>
    <property type="evidence" value="ECO:0007669"/>
    <property type="project" value="UniProtKB-KW"/>
</dbReference>
<sequence length="158" mass="18076">MEAFTHVSMVFCRYMVKDVLGHGTFGQVAKCWVPETSSFVAVKIIKNQPAYYQQALVEVSILTTINKKYDPEDKNHIVRIYDYFILRGLALLKDAGIIHCDLKPENILLCTSVKPAEIKIIDFGSACMEDRSVYSYIQSRYYRSPEVLLGYQYPSGMN</sequence>
<feature type="domain" description="Protein kinase" evidence="8">
    <location>
        <begin position="1"/>
        <end position="158"/>
    </location>
</feature>
<accession>A0A7J8NAL1</accession>
<dbReference type="PROSITE" id="PS50011">
    <property type="entry name" value="PROTEIN_KINASE_DOM"/>
    <property type="match status" value="1"/>
</dbReference>
<dbReference type="PROSITE" id="PS00107">
    <property type="entry name" value="PROTEIN_KINASE_ATP"/>
    <property type="match status" value="1"/>
</dbReference>
<name>A0A7J8NAL1_9ROSI</name>
<dbReference type="SMART" id="SM00220">
    <property type="entry name" value="S_TKc"/>
    <property type="match status" value="1"/>
</dbReference>
<dbReference type="AlphaFoldDB" id="A0A7J8NAL1"/>
<evidence type="ECO:0000256" key="1">
    <source>
        <dbReference type="ARBA" id="ARBA00022527"/>
    </source>
</evidence>
<evidence type="ECO:0000256" key="3">
    <source>
        <dbReference type="ARBA" id="ARBA00022741"/>
    </source>
</evidence>
<dbReference type="Gene3D" id="3.30.200.20">
    <property type="entry name" value="Phosphorylase Kinase, domain 1"/>
    <property type="match status" value="1"/>
</dbReference>
<dbReference type="PANTHER" id="PTHR24058:SF17">
    <property type="entry name" value="HOMEODOMAIN INTERACTING PROTEIN KINASE, ISOFORM D"/>
    <property type="match status" value="1"/>
</dbReference>
<dbReference type="InterPro" id="IPR000719">
    <property type="entry name" value="Prot_kinase_dom"/>
</dbReference>
<evidence type="ECO:0000256" key="2">
    <source>
        <dbReference type="ARBA" id="ARBA00022679"/>
    </source>
</evidence>
<keyword evidence="2" id="KW-0808">Transferase</keyword>
<dbReference type="Gene3D" id="1.10.510.10">
    <property type="entry name" value="Transferase(Phosphotransferase) domain 1"/>
    <property type="match status" value="2"/>
</dbReference>
<dbReference type="EMBL" id="JABEZX010000013">
    <property type="protein sequence ID" value="MBA0574067.1"/>
    <property type="molecule type" value="Genomic_DNA"/>
</dbReference>
<evidence type="ECO:0000256" key="4">
    <source>
        <dbReference type="ARBA" id="ARBA00022777"/>
    </source>
</evidence>
<keyword evidence="10" id="KW-1185">Reference proteome</keyword>
<feature type="binding site" evidence="6">
    <location>
        <position position="43"/>
    </location>
    <ligand>
        <name>ATP</name>
        <dbReference type="ChEBI" id="CHEBI:30616"/>
    </ligand>
</feature>
<dbReference type="InterPro" id="IPR017441">
    <property type="entry name" value="Protein_kinase_ATP_BS"/>
</dbReference>
<dbReference type="PANTHER" id="PTHR24058">
    <property type="entry name" value="DUAL SPECIFICITY PROTEIN KINASE"/>
    <property type="match status" value="1"/>
</dbReference>
<evidence type="ECO:0000256" key="6">
    <source>
        <dbReference type="PROSITE-ProRule" id="PRU10141"/>
    </source>
</evidence>
<evidence type="ECO:0000256" key="7">
    <source>
        <dbReference type="RuleBase" id="RU000304"/>
    </source>
</evidence>
<evidence type="ECO:0000259" key="8">
    <source>
        <dbReference type="PROSITE" id="PS50011"/>
    </source>
</evidence>
<dbReference type="InterPro" id="IPR050494">
    <property type="entry name" value="Ser_Thr_dual-spec_kinase"/>
</dbReference>
<proteinExistence type="inferred from homology"/>
<reference evidence="9 10" key="1">
    <citation type="journal article" date="2019" name="Genome Biol. Evol.">
        <title>Insights into the evolution of the New World diploid cottons (Gossypium, subgenus Houzingenia) based on genome sequencing.</title>
        <authorList>
            <person name="Grover C.E."/>
            <person name="Arick M.A. 2nd"/>
            <person name="Thrash A."/>
            <person name="Conover J.L."/>
            <person name="Sanders W.S."/>
            <person name="Peterson D.G."/>
            <person name="Frelichowski J.E."/>
            <person name="Scheffler J.A."/>
            <person name="Scheffler B.E."/>
            <person name="Wendel J.F."/>
        </authorList>
    </citation>
    <scope>NUCLEOTIDE SEQUENCE [LARGE SCALE GENOMIC DNA]</scope>
    <source>
        <strain evidence="9">157</strain>
        <tissue evidence="9">Leaf</tissue>
    </source>
</reference>
<keyword evidence="5 6" id="KW-0067">ATP-binding</keyword>
<dbReference type="GO" id="GO:0005737">
    <property type="term" value="C:cytoplasm"/>
    <property type="evidence" value="ECO:0007669"/>
    <property type="project" value="TreeGrafter"/>
</dbReference>
<comment type="caution">
    <text evidence="9">The sequence shown here is derived from an EMBL/GenBank/DDBJ whole genome shotgun (WGS) entry which is preliminary data.</text>
</comment>
<keyword evidence="1 7" id="KW-0723">Serine/threonine-protein kinase</keyword>
<dbReference type="InterPro" id="IPR011009">
    <property type="entry name" value="Kinase-like_dom_sf"/>
</dbReference>
<evidence type="ECO:0000256" key="5">
    <source>
        <dbReference type="ARBA" id="ARBA00022840"/>
    </source>
</evidence>
<feature type="non-terminal residue" evidence="9">
    <location>
        <position position="1"/>
    </location>
</feature>
<dbReference type="Pfam" id="PF00069">
    <property type="entry name" value="Pkinase"/>
    <property type="match status" value="1"/>
</dbReference>
<protein>
    <recommendedName>
        <fullName evidence="8">Protein kinase domain-containing protein</fullName>
    </recommendedName>
</protein>
<dbReference type="PROSITE" id="PS00108">
    <property type="entry name" value="PROTEIN_KINASE_ST"/>
    <property type="match status" value="1"/>
</dbReference>
<dbReference type="GO" id="GO:0005524">
    <property type="term" value="F:ATP binding"/>
    <property type="evidence" value="ECO:0007669"/>
    <property type="project" value="UniProtKB-UniRule"/>
</dbReference>
<gene>
    <name evidence="9" type="ORF">Golob_001305</name>
</gene>
<dbReference type="Proteomes" id="UP000593572">
    <property type="component" value="Unassembled WGS sequence"/>
</dbReference>
<dbReference type="InterPro" id="IPR008271">
    <property type="entry name" value="Ser/Thr_kinase_AS"/>
</dbReference>
<keyword evidence="4" id="KW-0418">Kinase</keyword>
<dbReference type="GO" id="GO:0004713">
    <property type="term" value="F:protein tyrosine kinase activity"/>
    <property type="evidence" value="ECO:0007669"/>
    <property type="project" value="TreeGrafter"/>
</dbReference>
<organism evidence="9 10">
    <name type="scientific">Gossypium lobatum</name>
    <dbReference type="NCBI Taxonomy" id="34289"/>
    <lineage>
        <taxon>Eukaryota</taxon>
        <taxon>Viridiplantae</taxon>
        <taxon>Streptophyta</taxon>
        <taxon>Embryophyta</taxon>
        <taxon>Tracheophyta</taxon>
        <taxon>Spermatophyta</taxon>
        <taxon>Magnoliopsida</taxon>
        <taxon>eudicotyledons</taxon>
        <taxon>Gunneridae</taxon>
        <taxon>Pentapetalae</taxon>
        <taxon>rosids</taxon>
        <taxon>malvids</taxon>
        <taxon>Malvales</taxon>
        <taxon>Malvaceae</taxon>
        <taxon>Malvoideae</taxon>
        <taxon>Gossypium</taxon>
    </lineage>
</organism>
<comment type="similarity">
    <text evidence="7">Belongs to the protein kinase superfamily.</text>
</comment>
<keyword evidence="3 6" id="KW-0547">Nucleotide-binding</keyword>
<evidence type="ECO:0000313" key="10">
    <source>
        <dbReference type="Proteomes" id="UP000593572"/>
    </source>
</evidence>